<feature type="domain" description="VOC" evidence="1">
    <location>
        <begin position="149"/>
        <end position="268"/>
    </location>
</feature>
<dbReference type="CDD" id="cd08346">
    <property type="entry name" value="PcpA_N_like"/>
    <property type="match status" value="1"/>
</dbReference>
<dbReference type="EMBL" id="LFJC01000003">
    <property type="protein sequence ID" value="PIT04787.1"/>
    <property type="molecule type" value="Genomic_DNA"/>
</dbReference>
<keyword evidence="3" id="KW-1185">Reference proteome</keyword>
<evidence type="ECO:0000313" key="2">
    <source>
        <dbReference type="EMBL" id="PIT04787.1"/>
    </source>
</evidence>
<dbReference type="RefSeq" id="WP_100179905.1">
    <property type="nucleotide sequence ID" value="NZ_LFJC01000003.1"/>
</dbReference>
<dbReference type="InterPro" id="IPR037523">
    <property type="entry name" value="VOC_core"/>
</dbReference>
<evidence type="ECO:0000313" key="3">
    <source>
        <dbReference type="Proteomes" id="UP000228930"/>
    </source>
</evidence>
<dbReference type="CDD" id="cd08347">
    <property type="entry name" value="PcpA_C_like"/>
    <property type="match status" value="1"/>
</dbReference>
<dbReference type="InterPro" id="IPR004360">
    <property type="entry name" value="Glyas_Fos-R_dOase_dom"/>
</dbReference>
<dbReference type="Gene3D" id="3.10.180.10">
    <property type="entry name" value="2,3-Dihydroxybiphenyl 1,2-Dioxygenase, domain 1"/>
    <property type="match status" value="2"/>
</dbReference>
<proteinExistence type="predicted"/>
<evidence type="ECO:0000259" key="1">
    <source>
        <dbReference type="PROSITE" id="PS51819"/>
    </source>
</evidence>
<accession>A0A2M6UJV3</accession>
<reference evidence="2 3" key="1">
    <citation type="submission" date="2015-06" db="EMBL/GenBank/DDBJ databases">
        <title>Comparative genome analysis of nirS-carrying Bradyrhizobium sp. strains.</title>
        <authorList>
            <person name="Ishii S."/>
            <person name="Jang J."/>
            <person name="Nishizawa T."/>
            <person name="Senoo K."/>
        </authorList>
    </citation>
    <scope>NUCLEOTIDE SEQUENCE [LARGE SCALE GENOMIC DNA]</scope>
    <source>
        <strain evidence="2 3">TSA1</strain>
    </source>
</reference>
<dbReference type="Pfam" id="PF00903">
    <property type="entry name" value="Glyoxalase"/>
    <property type="match status" value="2"/>
</dbReference>
<name>A0A2M6UJV3_9BRAD</name>
<dbReference type="AlphaFoldDB" id="A0A2M6UJV3"/>
<sequence>MNARGLHHVTAIIGDVRRAADFYAGVLRLKRVKKTVCYDDPGSYHVYYGDDVGNPGTVMSTLAWNCVTPGLTGAGEVVQTAFRVAGDSLDWWADRLASAGVTYRSEVSPFGERTLCFSDPDGTALSLIETWEGRSGQADPNKADLALRGLHGVTLNVREEDETIDILQKVFDFQLVSQRNGAMRFVAHDGPGGTITLRMIGKSSRGRLGGGTIRHVAFRASNLDHRSEMVEKLRSVYGIVVSDPIERTYLNAVGFRAPCGVLFEIATDGPGFAVDEAPERLGQQLQLPSFLEERRAELAAILPPLA</sequence>
<dbReference type="SUPFAM" id="SSF54593">
    <property type="entry name" value="Glyoxalase/Bleomycin resistance protein/Dihydroxybiphenyl dioxygenase"/>
    <property type="match status" value="1"/>
</dbReference>
<dbReference type="GO" id="GO:0051213">
    <property type="term" value="F:dioxygenase activity"/>
    <property type="evidence" value="ECO:0007669"/>
    <property type="project" value="UniProtKB-KW"/>
</dbReference>
<dbReference type="PANTHER" id="PTHR36110:SF2">
    <property type="entry name" value="RING-CLEAVING DIOXYGENASE MHQE-RELATED"/>
    <property type="match status" value="1"/>
</dbReference>
<comment type="caution">
    <text evidence="2">The sequence shown here is derived from an EMBL/GenBank/DDBJ whole genome shotgun (WGS) entry which is preliminary data.</text>
</comment>
<gene>
    <name evidence="2" type="ORF">TSA1_31595</name>
</gene>
<keyword evidence="2" id="KW-0560">Oxidoreductase</keyword>
<organism evidence="2 3">
    <name type="scientific">Bradyrhizobium nitroreducens</name>
    <dbReference type="NCBI Taxonomy" id="709803"/>
    <lineage>
        <taxon>Bacteria</taxon>
        <taxon>Pseudomonadati</taxon>
        <taxon>Pseudomonadota</taxon>
        <taxon>Alphaproteobacteria</taxon>
        <taxon>Hyphomicrobiales</taxon>
        <taxon>Nitrobacteraceae</taxon>
        <taxon>Bradyrhizobium</taxon>
    </lineage>
</organism>
<dbReference type="PROSITE" id="PS51819">
    <property type="entry name" value="VOC"/>
    <property type="match status" value="2"/>
</dbReference>
<dbReference type="PANTHER" id="PTHR36110">
    <property type="entry name" value="RING-CLEAVING DIOXYGENASE MHQE-RELATED"/>
    <property type="match status" value="1"/>
</dbReference>
<dbReference type="InterPro" id="IPR052537">
    <property type="entry name" value="Extradiol_RC_dioxygenase"/>
</dbReference>
<dbReference type="InterPro" id="IPR029068">
    <property type="entry name" value="Glyas_Bleomycin-R_OHBP_Dase"/>
</dbReference>
<dbReference type="Proteomes" id="UP000228930">
    <property type="component" value="Unassembled WGS sequence"/>
</dbReference>
<keyword evidence="2" id="KW-0223">Dioxygenase</keyword>
<feature type="domain" description="VOC" evidence="1">
    <location>
        <begin position="5"/>
        <end position="130"/>
    </location>
</feature>
<protein>
    <submittedName>
        <fullName evidence="2">Dioxygenase</fullName>
    </submittedName>
</protein>